<reference evidence="1" key="1">
    <citation type="submission" date="2019-08" db="EMBL/GenBank/DDBJ databases">
        <authorList>
            <person name="Kucharzyk K."/>
            <person name="Murdoch R.W."/>
            <person name="Higgins S."/>
            <person name="Loffler F."/>
        </authorList>
    </citation>
    <scope>NUCLEOTIDE SEQUENCE</scope>
</reference>
<dbReference type="EMBL" id="VSSQ01094409">
    <property type="protein sequence ID" value="MPN38901.1"/>
    <property type="molecule type" value="Genomic_DNA"/>
</dbReference>
<proteinExistence type="predicted"/>
<organism evidence="1">
    <name type="scientific">bioreactor metagenome</name>
    <dbReference type="NCBI Taxonomy" id="1076179"/>
    <lineage>
        <taxon>unclassified sequences</taxon>
        <taxon>metagenomes</taxon>
        <taxon>ecological metagenomes</taxon>
    </lineage>
</organism>
<comment type="caution">
    <text evidence="1">The sequence shown here is derived from an EMBL/GenBank/DDBJ whole genome shotgun (WGS) entry which is preliminary data.</text>
</comment>
<protein>
    <submittedName>
        <fullName evidence="1">Uncharacterized protein</fullName>
    </submittedName>
</protein>
<accession>A0A645HIQ8</accession>
<gene>
    <name evidence="1" type="ORF">SDC9_186426</name>
</gene>
<evidence type="ECO:0000313" key="1">
    <source>
        <dbReference type="EMBL" id="MPN38901.1"/>
    </source>
</evidence>
<sequence>MVRKKPRLAKANDALVRIAIATGRSALHELMRAIDLKTNPVIGRQHVHLLSGLGTMEKERENTVAFPVGEV</sequence>
<name>A0A645HIQ8_9ZZZZ</name>
<dbReference type="AlphaFoldDB" id="A0A645HIQ8"/>